<evidence type="ECO:0000313" key="1">
    <source>
        <dbReference type="EMBL" id="GEB62068.1"/>
    </source>
</evidence>
<sequence>MAKTSVSIETDSMLCLWVEPWGTDHWMRPGEEFAVVTQTAPEESPFNLVVHSQGITVWVNSANDSEVFDKNGNPAPCGHQRPADAGF</sequence>
<name>A0A4Y3RY84_9ACTN</name>
<evidence type="ECO:0000313" key="2">
    <source>
        <dbReference type="Proteomes" id="UP000315226"/>
    </source>
</evidence>
<organism evidence="1 2">
    <name type="scientific">Streptomyces gardneri</name>
    <dbReference type="NCBI Taxonomy" id="66892"/>
    <lineage>
        <taxon>Bacteria</taxon>
        <taxon>Bacillati</taxon>
        <taxon>Actinomycetota</taxon>
        <taxon>Actinomycetes</taxon>
        <taxon>Kitasatosporales</taxon>
        <taxon>Streptomycetaceae</taxon>
        <taxon>Streptomyces</taxon>
    </lineage>
</organism>
<dbReference type="AlphaFoldDB" id="A0A4Y3RY84"/>
<protein>
    <submittedName>
        <fullName evidence="1">Uncharacterized protein</fullName>
    </submittedName>
</protein>
<keyword evidence="2" id="KW-1185">Reference proteome</keyword>
<dbReference type="EMBL" id="BJMN01000077">
    <property type="protein sequence ID" value="GEB62068.1"/>
    <property type="molecule type" value="Genomic_DNA"/>
</dbReference>
<dbReference type="Proteomes" id="UP000315226">
    <property type="component" value="Unassembled WGS sequence"/>
</dbReference>
<gene>
    <name evidence="1" type="ORF">SGA01_76730</name>
</gene>
<dbReference type="RefSeq" id="WP_141302758.1">
    <property type="nucleotide sequence ID" value="NZ_BJMN01000077.1"/>
</dbReference>
<proteinExistence type="predicted"/>
<comment type="caution">
    <text evidence="1">The sequence shown here is derived from an EMBL/GenBank/DDBJ whole genome shotgun (WGS) entry which is preliminary data.</text>
</comment>
<dbReference type="OrthoDB" id="4329452at2"/>
<accession>A0A4Y3RY84</accession>
<reference evidence="1 2" key="1">
    <citation type="submission" date="2019-06" db="EMBL/GenBank/DDBJ databases">
        <title>Whole genome shotgun sequence of Streptomyces gardneri NBRC 12865.</title>
        <authorList>
            <person name="Hosoyama A."/>
            <person name="Uohara A."/>
            <person name="Ohji S."/>
            <person name="Ichikawa N."/>
        </authorList>
    </citation>
    <scope>NUCLEOTIDE SEQUENCE [LARGE SCALE GENOMIC DNA]</scope>
    <source>
        <strain evidence="1 2">NBRC 12865</strain>
    </source>
</reference>